<name>A0AAD4ME71_9BILA</name>
<organism evidence="1 2">
    <name type="scientific">Ditylenchus destructor</name>
    <dbReference type="NCBI Taxonomy" id="166010"/>
    <lineage>
        <taxon>Eukaryota</taxon>
        <taxon>Metazoa</taxon>
        <taxon>Ecdysozoa</taxon>
        <taxon>Nematoda</taxon>
        <taxon>Chromadorea</taxon>
        <taxon>Rhabditida</taxon>
        <taxon>Tylenchina</taxon>
        <taxon>Tylenchomorpha</taxon>
        <taxon>Sphaerularioidea</taxon>
        <taxon>Anguinidae</taxon>
        <taxon>Anguininae</taxon>
        <taxon>Ditylenchus</taxon>
    </lineage>
</organism>
<reference evidence="1" key="1">
    <citation type="submission" date="2022-01" db="EMBL/GenBank/DDBJ databases">
        <title>Genome Sequence Resource for Two Populations of Ditylenchus destructor, the Migratory Endoparasitic Phytonematode.</title>
        <authorList>
            <person name="Zhang H."/>
            <person name="Lin R."/>
            <person name="Xie B."/>
        </authorList>
    </citation>
    <scope>NUCLEOTIDE SEQUENCE</scope>
    <source>
        <strain evidence="1">BazhouSP</strain>
    </source>
</reference>
<accession>A0AAD4ME71</accession>
<evidence type="ECO:0000313" key="1">
    <source>
        <dbReference type="EMBL" id="KAI1691350.1"/>
    </source>
</evidence>
<dbReference type="AlphaFoldDB" id="A0AAD4ME71"/>
<proteinExistence type="predicted"/>
<gene>
    <name evidence="1" type="ORF">DdX_21939</name>
</gene>
<dbReference type="EMBL" id="JAKKPZ010000953">
    <property type="protein sequence ID" value="KAI1691350.1"/>
    <property type="molecule type" value="Genomic_DNA"/>
</dbReference>
<dbReference type="Proteomes" id="UP001201812">
    <property type="component" value="Unassembled WGS sequence"/>
</dbReference>
<evidence type="ECO:0000313" key="2">
    <source>
        <dbReference type="Proteomes" id="UP001201812"/>
    </source>
</evidence>
<protein>
    <submittedName>
        <fullName evidence="1">Uncharacterized protein</fullName>
    </submittedName>
</protein>
<comment type="caution">
    <text evidence="1">The sequence shown here is derived from an EMBL/GenBank/DDBJ whole genome shotgun (WGS) entry which is preliminary data.</text>
</comment>
<keyword evidence="2" id="KW-1185">Reference proteome</keyword>
<sequence length="110" mass="12268">MNATQKINLCSFHCQNACMSTHNVQCPDPVPQISMTNLDQQMSIYYHAEIMIKPCPANVQNRPKFIQAHAYSIAPLAVLSDCLTQSIRRALTVSLNPFSVLRLSHSIPLS</sequence>